<keyword evidence="2" id="KW-1185">Reference proteome</keyword>
<dbReference type="Proteomes" id="UP001050691">
    <property type="component" value="Unassembled WGS sequence"/>
</dbReference>
<evidence type="ECO:0000313" key="2">
    <source>
        <dbReference type="Proteomes" id="UP001050691"/>
    </source>
</evidence>
<organism evidence="1 2">
    <name type="scientific">Clathrus columnatus</name>
    <dbReference type="NCBI Taxonomy" id="1419009"/>
    <lineage>
        <taxon>Eukaryota</taxon>
        <taxon>Fungi</taxon>
        <taxon>Dikarya</taxon>
        <taxon>Basidiomycota</taxon>
        <taxon>Agaricomycotina</taxon>
        <taxon>Agaricomycetes</taxon>
        <taxon>Phallomycetidae</taxon>
        <taxon>Phallales</taxon>
        <taxon>Clathraceae</taxon>
        <taxon>Clathrus</taxon>
    </lineage>
</organism>
<comment type="caution">
    <text evidence="1">The sequence shown here is derived from an EMBL/GenBank/DDBJ whole genome shotgun (WGS) entry which is preliminary data.</text>
</comment>
<gene>
    <name evidence="1" type="ORF">Clacol_004865</name>
</gene>
<evidence type="ECO:0000313" key="1">
    <source>
        <dbReference type="EMBL" id="GJJ10638.1"/>
    </source>
</evidence>
<protein>
    <submittedName>
        <fullName evidence="1">Uncharacterized protein</fullName>
    </submittedName>
</protein>
<dbReference type="AlphaFoldDB" id="A0AAV5AAY6"/>
<sequence>MADPPRKHRKLNLPAQPIHSMFTAPPIPSLSQCREEFVDEDSKLACRNMEGTVTLVVTTQFTILPQLGRLSQQVPVETWSDNWTELLQLYNPNQLGKHVWDWEGTQLVPHYDLQPVKTFENAWKENIQGLNGFLPFQILQERWGNSNPGWHRNDGAKKTPSSRRKKVTDFIEKLSLCPHWTVQQALRFLQTHCTNMTVDKIARNLKDEYLEKLMAAIKAKSSTSI</sequence>
<accession>A0AAV5AAY6</accession>
<reference evidence="1" key="1">
    <citation type="submission" date="2021-10" db="EMBL/GenBank/DDBJ databases">
        <title>De novo Genome Assembly of Clathrus columnatus (Basidiomycota, Fungi) Using Illumina and Nanopore Sequence Data.</title>
        <authorList>
            <person name="Ogiso-Tanaka E."/>
            <person name="Itagaki H."/>
            <person name="Hosoya T."/>
            <person name="Hosaka K."/>
        </authorList>
    </citation>
    <scope>NUCLEOTIDE SEQUENCE</scope>
    <source>
        <strain evidence="1">MO-923</strain>
    </source>
</reference>
<name>A0AAV5AAY6_9AGAM</name>
<proteinExistence type="predicted"/>
<dbReference type="EMBL" id="BPWL01000005">
    <property type="protein sequence ID" value="GJJ10638.1"/>
    <property type="molecule type" value="Genomic_DNA"/>
</dbReference>